<dbReference type="SUPFAM" id="SSF49777">
    <property type="entry name" value="PEBP-like"/>
    <property type="match status" value="1"/>
</dbReference>
<protein>
    <submittedName>
        <fullName evidence="1">YbhB/YbcL family Raf kinase inhibitor-like protein</fullName>
    </submittedName>
</protein>
<dbReference type="PANTHER" id="PTHR30289:SF1">
    <property type="entry name" value="PEBP (PHOSPHATIDYLETHANOLAMINE-BINDING PROTEIN) FAMILY PROTEIN"/>
    <property type="match status" value="1"/>
</dbReference>
<sequence>MKLTSSSFLHHGNIPPKYTCDGDDCSPPLQISDIPPNAESLVLIMDDPDAMKPAGKVWDHWVIWNIPVDTTEISEGEEPHGIHGLGTSNNMIYHGPCPPNGEHAYIFRLYALDRMLDLPEKSTKSEVLSAIRGHILEQAELIGKYTR</sequence>
<gene>
    <name evidence="1" type="ORF">COX81_01770</name>
</gene>
<accession>A0A2M7V8L8</accession>
<dbReference type="Gene3D" id="3.90.280.10">
    <property type="entry name" value="PEBP-like"/>
    <property type="match status" value="1"/>
</dbReference>
<dbReference type="AlphaFoldDB" id="A0A2M7V8L8"/>
<comment type="caution">
    <text evidence="1">The sequence shown here is derived from an EMBL/GenBank/DDBJ whole genome shotgun (WGS) entry which is preliminary data.</text>
</comment>
<name>A0A2M7V8L8_9BACT</name>
<dbReference type="NCBIfam" id="TIGR00481">
    <property type="entry name" value="YbhB/YbcL family Raf kinase inhibitor-like protein"/>
    <property type="match status" value="1"/>
</dbReference>
<dbReference type="InterPro" id="IPR005247">
    <property type="entry name" value="YbhB_YbcL/LppC-like"/>
</dbReference>
<evidence type="ECO:0000313" key="1">
    <source>
        <dbReference type="EMBL" id="PIZ95098.1"/>
    </source>
</evidence>
<dbReference type="InterPro" id="IPR036610">
    <property type="entry name" value="PEBP-like_sf"/>
</dbReference>
<dbReference type="PANTHER" id="PTHR30289">
    <property type="entry name" value="UNCHARACTERIZED PROTEIN YBCL-RELATED"/>
    <property type="match status" value="1"/>
</dbReference>
<proteinExistence type="predicted"/>
<reference evidence="2" key="1">
    <citation type="submission" date="2017-09" db="EMBL/GenBank/DDBJ databases">
        <title>Depth-based differentiation of microbial function through sediment-hosted aquifers and enrichment of novel symbionts in the deep terrestrial subsurface.</title>
        <authorList>
            <person name="Probst A.J."/>
            <person name="Ladd B."/>
            <person name="Jarett J.K."/>
            <person name="Geller-Mcgrath D.E."/>
            <person name="Sieber C.M.K."/>
            <person name="Emerson J.B."/>
            <person name="Anantharaman K."/>
            <person name="Thomas B.C."/>
            <person name="Malmstrom R."/>
            <person name="Stieglmeier M."/>
            <person name="Klingl A."/>
            <person name="Woyke T."/>
            <person name="Ryan C.M."/>
            <person name="Banfield J.F."/>
        </authorList>
    </citation>
    <scope>NUCLEOTIDE SEQUENCE [LARGE SCALE GENOMIC DNA]</scope>
</reference>
<organism evidence="1 2">
    <name type="scientific">Candidatus Magasanikbacteria bacterium CG_4_10_14_0_2_um_filter_37_12</name>
    <dbReference type="NCBI Taxonomy" id="1974637"/>
    <lineage>
        <taxon>Bacteria</taxon>
        <taxon>Candidatus Magasanikiibacteriota</taxon>
    </lineage>
</organism>
<dbReference type="InterPro" id="IPR008914">
    <property type="entry name" value="PEBP"/>
</dbReference>
<dbReference type="Pfam" id="PF01161">
    <property type="entry name" value="PBP"/>
    <property type="match status" value="1"/>
</dbReference>
<evidence type="ECO:0000313" key="2">
    <source>
        <dbReference type="Proteomes" id="UP000228568"/>
    </source>
</evidence>
<dbReference type="Proteomes" id="UP000228568">
    <property type="component" value="Unassembled WGS sequence"/>
</dbReference>
<dbReference type="EMBL" id="PFPK01000020">
    <property type="protein sequence ID" value="PIZ95098.1"/>
    <property type="molecule type" value="Genomic_DNA"/>
</dbReference>
<dbReference type="CDD" id="cd00865">
    <property type="entry name" value="PEBP_bact_arch"/>
    <property type="match status" value="1"/>
</dbReference>